<protein>
    <submittedName>
        <fullName evidence="1">Uncharacterized protein</fullName>
    </submittedName>
</protein>
<keyword evidence="2" id="KW-1185">Reference proteome</keyword>
<dbReference type="KEGG" id="aaf:AURANDRAFT_66075"/>
<sequence length="354" mass="38046">MPRAASPRAALVALAFGAAARAEMVAMNIAVGAGWLAFEFDTLDGREAFEARAIRFAAENGLNMGEGCHAPKTDELGYECVGRRMARKIIEERGHERVVAPAMASVAGYAEKKSDAPSAEEAATCRREVLRLAESGAWRGVDLGPFDDLNDRVTAATASADQVRLGHTGRTSAARRWYVAAARLPCVKRICEVGFNEGHSASLWLLANPEAEVVMFDLYEQPSAPLGEAFLRDAFGDRLYVVRGPSEVTVPHFAFSHPATKCDLLVVDGSHEEAVVSADIANLRHLARSAFHLLLLDDTAACRAEYCAGPNAALADHERRGTVVAPIFAVSQDPSYLDGFLSGMTATAYARPWA</sequence>
<dbReference type="InterPro" id="IPR029063">
    <property type="entry name" value="SAM-dependent_MTases_sf"/>
</dbReference>
<proteinExistence type="predicted"/>
<dbReference type="Proteomes" id="UP001363151">
    <property type="component" value="Unassembled WGS sequence"/>
</dbReference>
<reference evidence="1 2" key="1">
    <citation type="submission" date="2024-03" db="EMBL/GenBank/DDBJ databases">
        <title>Aureococcus anophagefferens CCMP1851 and Kratosvirus quantuckense: Draft genome of a second virus-susceptible host strain in the model system.</title>
        <authorList>
            <person name="Chase E."/>
            <person name="Truchon A.R."/>
            <person name="Schepens W."/>
            <person name="Wilhelm S.W."/>
        </authorList>
    </citation>
    <scope>NUCLEOTIDE SEQUENCE [LARGE SCALE GENOMIC DNA]</scope>
    <source>
        <strain evidence="1 2">CCMP1851</strain>
    </source>
</reference>
<comment type="caution">
    <text evidence="1">The sequence shown here is derived from an EMBL/GenBank/DDBJ whole genome shotgun (WGS) entry which is preliminary data.</text>
</comment>
<name>A0ABR1FU03_AURAN</name>
<evidence type="ECO:0000313" key="1">
    <source>
        <dbReference type="EMBL" id="KAK7238599.1"/>
    </source>
</evidence>
<dbReference type="EMBL" id="JBBJCI010000229">
    <property type="protein sequence ID" value="KAK7238599.1"/>
    <property type="molecule type" value="Genomic_DNA"/>
</dbReference>
<evidence type="ECO:0000313" key="2">
    <source>
        <dbReference type="Proteomes" id="UP001363151"/>
    </source>
</evidence>
<dbReference type="SUPFAM" id="SSF53335">
    <property type="entry name" value="S-adenosyl-L-methionine-dependent methyltransferases"/>
    <property type="match status" value="1"/>
</dbReference>
<dbReference type="Gene3D" id="3.40.50.150">
    <property type="entry name" value="Vaccinia Virus protein VP39"/>
    <property type="match status" value="1"/>
</dbReference>
<dbReference type="Pfam" id="PF13578">
    <property type="entry name" value="Methyltransf_24"/>
    <property type="match status" value="1"/>
</dbReference>
<organism evidence="1 2">
    <name type="scientific">Aureococcus anophagefferens</name>
    <name type="common">Harmful bloom alga</name>
    <dbReference type="NCBI Taxonomy" id="44056"/>
    <lineage>
        <taxon>Eukaryota</taxon>
        <taxon>Sar</taxon>
        <taxon>Stramenopiles</taxon>
        <taxon>Ochrophyta</taxon>
        <taxon>Pelagophyceae</taxon>
        <taxon>Pelagomonadales</taxon>
        <taxon>Pelagomonadaceae</taxon>
        <taxon>Aureococcus</taxon>
    </lineage>
</organism>
<accession>A0ABR1FU03</accession>
<gene>
    <name evidence="1" type="ORF">SO694_00020211</name>
</gene>